<name>A0A9X2L3V5_9BACT</name>
<evidence type="ECO:0000313" key="3">
    <source>
        <dbReference type="EMBL" id="MCP9291333.1"/>
    </source>
</evidence>
<sequence length="65" mass="7254">MTNEFLEALGIVIRDQIIMKNSVEIKGLGTFKAVHHNQKQEKQADGTNVMIPPKDTVEFTAENKG</sequence>
<evidence type="ECO:0000256" key="1">
    <source>
        <dbReference type="ARBA" id="ARBA00010529"/>
    </source>
</evidence>
<dbReference type="EMBL" id="JANDBC010000001">
    <property type="protein sequence ID" value="MCP9291333.1"/>
    <property type="molecule type" value="Genomic_DNA"/>
</dbReference>
<keyword evidence="4" id="KW-1185">Reference proteome</keyword>
<keyword evidence="2 3" id="KW-0238">DNA-binding</keyword>
<comment type="caution">
    <text evidence="3">The sequence shown here is derived from an EMBL/GenBank/DDBJ whole genome shotgun (WGS) entry which is preliminary data.</text>
</comment>
<dbReference type="GO" id="GO:0030527">
    <property type="term" value="F:structural constituent of chromatin"/>
    <property type="evidence" value="ECO:0007669"/>
    <property type="project" value="InterPro"/>
</dbReference>
<dbReference type="AlphaFoldDB" id="A0A9X2L3V5"/>
<dbReference type="Pfam" id="PF00216">
    <property type="entry name" value="Bac_DNA_binding"/>
    <property type="match status" value="1"/>
</dbReference>
<dbReference type="RefSeq" id="WP_255134185.1">
    <property type="nucleotide sequence ID" value="NZ_CP175953.1"/>
</dbReference>
<dbReference type="GO" id="GO:0003677">
    <property type="term" value="F:DNA binding"/>
    <property type="evidence" value="ECO:0007669"/>
    <property type="project" value="UniProtKB-KW"/>
</dbReference>
<evidence type="ECO:0000256" key="2">
    <source>
        <dbReference type="ARBA" id="ARBA00023125"/>
    </source>
</evidence>
<dbReference type="InterPro" id="IPR010992">
    <property type="entry name" value="IHF-like_DNA-bd_dom_sf"/>
</dbReference>
<comment type="similarity">
    <text evidence="1">Belongs to the bacterial histone-like protein family.</text>
</comment>
<dbReference type="SUPFAM" id="SSF47729">
    <property type="entry name" value="IHF-like DNA-binding proteins"/>
    <property type="match status" value="1"/>
</dbReference>
<dbReference type="Gene3D" id="4.10.520.10">
    <property type="entry name" value="IHF-like DNA-binding proteins"/>
    <property type="match status" value="1"/>
</dbReference>
<dbReference type="InterPro" id="IPR000119">
    <property type="entry name" value="Hist_DNA-bd"/>
</dbReference>
<reference evidence="3" key="1">
    <citation type="submission" date="2022-06" db="EMBL/GenBank/DDBJ databases">
        <title>Gracilimonas sp. CAU 1638 isolated from sea sediment.</title>
        <authorList>
            <person name="Kim W."/>
        </authorList>
    </citation>
    <scope>NUCLEOTIDE SEQUENCE</scope>
    <source>
        <strain evidence="3">CAU 1638</strain>
    </source>
</reference>
<organism evidence="3 4">
    <name type="scientific">Gracilimonas sediminicola</name>
    <dbReference type="NCBI Taxonomy" id="2952158"/>
    <lineage>
        <taxon>Bacteria</taxon>
        <taxon>Pseudomonadati</taxon>
        <taxon>Balneolota</taxon>
        <taxon>Balneolia</taxon>
        <taxon>Balneolales</taxon>
        <taxon>Balneolaceae</taxon>
        <taxon>Gracilimonas</taxon>
    </lineage>
</organism>
<dbReference type="Proteomes" id="UP001139125">
    <property type="component" value="Unassembled WGS sequence"/>
</dbReference>
<accession>A0A9X2L3V5</accession>
<gene>
    <name evidence="3" type="ORF">NM125_07035</name>
</gene>
<evidence type="ECO:0000313" key="4">
    <source>
        <dbReference type="Proteomes" id="UP001139125"/>
    </source>
</evidence>
<protein>
    <submittedName>
        <fullName evidence="3">HU family DNA-binding protein</fullName>
    </submittedName>
</protein>
<proteinExistence type="inferred from homology"/>